<evidence type="ECO:0000256" key="2">
    <source>
        <dbReference type="ARBA" id="ARBA00022679"/>
    </source>
</evidence>
<dbReference type="PANTHER" id="PTHR12526:SF510">
    <property type="entry name" value="D-INOSITOL 3-PHOSPHATE GLYCOSYLTRANSFERASE"/>
    <property type="match status" value="1"/>
</dbReference>
<evidence type="ECO:0000256" key="1">
    <source>
        <dbReference type="ARBA" id="ARBA00022676"/>
    </source>
</evidence>
<dbReference type="Proteomes" id="UP000034603">
    <property type="component" value="Unassembled WGS sequence"/>
</dbReference>
<sequence length="220" mass="24297">MAKNVLMIGWELPPFNSGGLGEACLGLSKALAKKGTNLTFVLPQKVDLHFDAPSGYVAGALKYAKRIKEIAQKAVPDIIHSHDWFTFPAGIAAKEATNAPFVAQVHSTEIDRTGGNSPNQTVFEIEKLGVQSADKVIAISQMQRNILNTSYDVSPEKIEVVYNGASFFEKEKLPPTLEFYKSAGYKIVLFLGRITLMKGPEYFVRAAKRILDYEKKVIFV</sequence>
<evidence type="ECO:0000313" key="5">
    <source>
        <dbReference type="Proteomes" id="UP000034603"/>
    </source>
</evidence>
<dbReference type="Gene3D" id="3.40.50.2000">
    <property type="entry name" value="Glycogen Phosphorylase B"/>
    <property type="match status" value="2"/>
</dbReference>
<organism evidence="4 5">
    <name type="scientific">Candidatus Woesebacteria bacterium GW2011_GWA1_37_8</name>
    <dbReference type="NCBI Taxonomy" id="1618546"/>
    <lineage>
        <taxon>Bacteria</taxon>
        <taxon>Candidatus Woeseibacteriota</taxon>
    </lineage>
</organism>
<keyword evidence="2 4" id="KW-0808">Transferase</keyword>
<proteinExistence type="predicted"/>
<accession>A0A0G0L0P1</accession>
<dbReference type="GO" id="GO:0016757">
    <property type="term" value="F:glycosyltransferase activity"/>
    <property type="evidence" value="ECO:0007669"/>
    <property type="project" value="UniProtKB-KW"/>
</dbReference>
<name>A0A0G0L0P1_9BACT</name>
<reference evidence="4 5" key="1">
    <citation type="journal article" date="2015" name="Nature">
        <title>rRNA introns, odd ribosomes, and small enigmatic genomes across a large radiation of phyla.</title>
        <authorList>
            <person name="Brown C.T."/>
            <person name="Hug L.A."/>
            <person name="Thomas B.C."/>
            <person name="Sharon I."/>
            <person name="Castelle C.J."/>
            <person name="Singh A."/>
            <person name="Wilkins M.J."/>
            <person name="Williams K.H."/>
            <person name="Banfield J.F."/>
        </authorList>
    </citation>
    <scope>NUCLEOTIDE SEQUENCE [LARGE SCALE GENOMIC DNA]</scope>
</reference>
<feature type="domain" description="Glycosyltransferase subfamily 4-like N-terminal" evidence="3">
    <location>
        <begin position="18"/>
        <end position="164"/>
    </location>
</feature>
<dbReference type="EMBL" id="LBTR01000003">
    <property type="protein sequence ID" value="KKQ46281.1"/>
    <property type="molecule type" value="Genomic_DNA"/>
</dbReference>
<comment type="caution">
    <text evidence="4">The sequence shown here is derived from an EMBL/GenBank/DDBJ whole genome shotgun (WGS) entry which is preliminary data.</text>
</comment>
<gene>
    <name evidence="4" type="ORF">US62_C0003G0030</name>
</gene>
<protein>
    <submittedName>
        <fullName evidence="4">Glycosyl transferase group 1</fullName>
    </submittedName>
</protein>
<evidence type="ECO:0000313" key="4">
    <source>
        <dbReference type="EMBL" id="KKQ46281.1"/>
    </source>
</evidence>
<dbReference type="PANTHER" id="PTHR12526">
    <property type="entry name" value="GLYCOSYLTRANSFERASE"/>
    <property type="match status" value="1"/>
</dbReference>
<dbReference type="Pfam" id="PF13439">
    <property type="entry name" value="Glyco_transf_4"/>
    <property type="match status" value="1"/>
</dbReference>
<feature type="non-terminal residue" evidence="4">
    <location>
        <position position="220"/>
    </location>
</feature>
<keyword evidence="1" id="KW-0328">Glycosyltransferase</keyword>
<dbReference type="AlphaFoldDB" id="A0A0G0L0P1"/>
<evidence type="ECO:0000259" key="3">
    <source>
        <dbReference type="Pfam" id="PF13439"/>
    </source>
</evidence>
<dbReference type="SUPFAM" id="SSF53756">
    <property type="entry name" value="UDP-Glycosyltransferase/glycogen phosphorylase"/>
    <property type="match status" value="1"/>
</dbReference>
<dbReference type="InterPro" id="IPR028098">
    <property type="entry name" value="Glyco_trans_4-like_N"/>
</dbReference>
<dbReference type="CDD" id="cd03801">
    <property type="entry name" value="GT4_PimA-like"/>
    <property type="match status" value="1"/>
</dbReference>